<dbReference type="CDD" id="cd02980">
    <property type="entry name" value="TRX_Fd_family"/>
    <property type="match status" value="1"/>
</dbReference>
<protein>
    <submittedName>
        <fullName evidence="1">Ferredoxin, 2Fe-2s</fullName>
    </submittedName>
</protein>
<comment type="caution">
    <text evidence="1">The sequence shown here is derived from an EMBL/GenBank/DDBJ whole genome shotgun (WGS) entry which is preliminary data.</text>
</comment>
<dbReference type="SUPFAM" id="SSF52833">
    <property type="entry name" value="Thioredoxin-like"/>
    <property type="match status" value="1"/>
</dbReference>
<sequence>MGKHGIKVPFSISGRFLTYKVTGTFKIKGIYLATAQGEVYVKLPKSLRYTSMQMLESGAWVCVKGHQKIKHGKRKLKALSIVRTNPCTDEETMSKSKGSVKQIKVCQKSSCRKRGSKAICKALNKSLKQTGLKKKVALQDVGCMGKCKAGPNISILPDKTRYTHVRPKQVAGIIQQHFC</sequence>
<dbReference type="PANTHER" id="PTHR47682:SF1">
    <property type="entry name" value="TETRATRICOPEPTIDE REPEAT (TPR)-CONTAINING PROTEIN"/>
    <property type="match status" value="1"/>
</dbReference>
<accession>A0A2W1JHQ3</accession>
<organism evidence="1 2">
    <name type="scientific">Acaryochloris thomasi RCC1774</name>
    <dbReference type="NCBI Taxonomy" id="1764569"/>
    <lineage>
        <taxon>Bacteria</taxon>
        <taxon>Bacillati</taxon>
        <taxon>Cyanobacteriota</taxon>
        <taxon>Cyanophyceae</taxon>
        <taxon>Acaryochloridales</taxon>
        <taxon>Acaryochloridaceae</taxon>
        <taxon>Acaryochloris</taxon>
        <taxon>Acaryochloris thomasi</taxon>
    </lineage>
</organism>
<dbReference type="InterPro" id="IPR036249">
    <property type="entry name" value="Thioredoxin-like_sf"/>
</dbReference>
<dbReference type="EMBL" id="PQWO01000007">
    <property type="protein sequence ID" value="PZD73080.1"/>
    <property type="molecule type" value="Genomic_DNA"/>
</dbReference>
<dbReference type="PANTHER" id="PTHR47682">
    <property type="entry name" value="TETRATRICOPEPTIDE REPEAT (TPR)-CONTAINING PROTEIN"/>
    <property type="match status" value="1"/>
</dbReference>
<gene>
    <name evidence="1" type="ORF">C1752_02720</name>
</gene>
<dbReference type="RefSeq" id="WP_110986424.1">
    <property type="nucleotide sequence ID" value="NZ_CAWNWM010000007.1"/>
</dbReference>
<dbReference type="Pfam" id="PF01257">
    <property type="entry name" value="2Fe-2S_thioredx"/>
    <property type="match status" value="1"/>
</dbReference>
<keyword evidence="2" id="KW-1185">Reference proteome</keyword>
<evidence type="ECO:0000313" key="2">
    <source>
        <dbReference type="Proteomes" id="UP000248857"/>
    </source>
</evidence>
<evidence type="ECO:0000313" key="1">
    <source>
        <dbReference type="EMBL" id="PZD73080.1"/>
    </source>
</evidence>
<proteinExistence type="predicted"/>
<dbReference type="Proteomes" id="UP000248857">
    <property type="component" value="Unassembled WGS sequence"/>
</dbReference>
<reference evidence="1 2" key="1">
    <citation type="journal article" date="2018" name="Sci. Rep.">
        <title>A novel species of the marine cyanobacterium Acaryochloris with a unique pigment content and lifestyle.</title>
        <authorList>
            <person name="Partensky F."/>
            <person name="Six C."/>
            <person name="Ratin M."/>
            <person name="Garczarek L."/>
            <person name="Vaulot D."/>
            <person name="Probert I."/>
            <person name="Calteau A."/>
            <person name="Gourvil P."/>
            <person name="Marie D."/>
            <person name="Grebert T."/>
            <person name="Bouchier C."/>
            <person name="Le Panse S."/>
            <person name="Gachenot M."/>
            <person name="Rodriguez F."/>
            <person name="Garrido J.L."/>
        </authorList>
    </citation>
    <scope>NUCLEOTIDE SEQUENCE [LARGE SCALE GENOMIC DNA]</scope>
    <source>
        <strain evidence="1 2">RCC1774</strain>
    </source>
</reference>
<dbReference type="Gene3D" id="3.40.30.10">
    <property type="entry name" value="Glutaredoxin"/>
    <property type="match status" value="1"/>
</dbReference>
<dbReference type="OrthoDB" id="465045at2"/>
<dbReference type="AlphaFoldDB" id="A0A2W1JHQ3"/>
<name>A0A2W1JHQ3_9CYAN</name>